<evidence type="ECO:0000313" key="14">
    <source>
        <dbReference type="EMBL" id="KAG2196511.1"/>
    </source>
</evidence>
<feature type="region of interest" description="Disordered" evidence="13">
    <location>
        <begin position="335"/>
        <end position="354"/>
    </location>
</feature>
<evidence type="ECO:0000256" key="10">
    <source>
        <dbReference type="ARBA" id="ARBA00023136"/>
    </source>
</evidence>
<evidence type="ECO:0000256" key="6">
    <source>
        <dbReference type="ARBA" id="ARBA00022723"/>
    </source>
</evidence>
<dbReference type="GO" id="GO:0020037">
    <property type="term" value="F:heme binding"/>
    <property type="evidence" value="ECO:0007669"/>
    <property type="project" value="InterPro"/>
</dbReference>
<evidence type="ECO:0000313" key="15">
    <source>
        <dbReference type="Proteomes" id="UP000603453"/>
    </source>
</evidence>
<accession>A0A8H7QPY8</accession>
<dbReference type="PANTHER" id="PTHR46206:SF5">
    <property type="entry name" value="P450, PUTATIVE (EUROFUNG)-RELATED"/>
    <property type="match status" value="1"/>
</dbReference>
<evidence type="ECO:0000256" key="4">
    <source>
        <dbReference type="ARBA" id="ARBA00022617"/>
    </source>
</evidence>
<evidence type="ECO:0000256" key="13">
    <source>
        <dbReference type="SAM" id="MobiDB-lite"/>
    </source>
</evidence>
<dbReference type="OrthoDB" id="1844152at2759"/>
<dbReference type="Pfam" id="PF00067">
    <property type="entry name" value="p450"/>
    <property type="match status" value="1"/>
</dbReference>
<comment type="subcellular location">
    <subcellularLocation>
        <location evidence="2">Membrane</location>
    </subcellularLocation>
</comment>
<keyword evidence="8 11" id="KW-0408">Iron</keyword>
<keyword evidence="15" id="KW-1185">Reference proteome</keyword>
<dbReference type="InterPro" id="IPR001128">
    <property type="entry name" value="Cyt_P450"/>
</dbReference>
<name>A0A8H7QPY8_9FUNG</name>
<dbReference type="Proteomes" id="UP000603453">
    <property type="component" value="Unassembled WGS sequence"/>
</dbReference>
<dbReference type="SUPFAM" id="SSF48264">
    <property type="entry name" value="Cytochrome P450"/>
    <property type="match status" value="1"/>
</dbReference>
<keyword evidence="6 11" id="KW-0479">Metal-binding</keyword>
<keyword evidence="12" id="KW-0560">Oxidoreductase</keyword>
<dbReference type="GO" id="GO:0004497">
    <property type="term" value="F:monooxygenase activity"/>
    <property type="evidence" value="ECO:0007669"/>
    <property type="project" value="UniProtKB-KW"/>
</dbReference>
<dbReference type="GO" id="GO:0016705">
    <property type="term" value="F:oxidoreductase activity, acting on paired donors, with incorporation or reduction of molecular oxygen"/>
    <property type="evidence" value="ECO:0007669"/>
    <property type="project" value="InterPro"/>
</dbReference>
<dbReference type="GO" id="GO:0016020">
    <property type="term" value="C:membrane"/>
    <property type="evidence" value="ECO:0007669"/>
    <property type="project" value="UniProtKB-SubCell"/>
</dbReference>
<comment type="cofactor">
    <cofactor evidence="1 11">
        <name>heme</name>
        <dbReference type="ChEBI" id="CHEBI:30413"/>
    </cofactor>
</comment>
<comment type="caution">
    <text evidence="14">The sequence shown here is derived from an EMBL/GenBank/DDBJ whole genome shotgun (WGS) entry which is preliminary data.</text>
</comment>
<proteinExistence type="inferred from homology"/>
<evidence type="ECO:0000256" key="1">
    <source>
        <dbReference type="ARBA" id="ARBA00001971"/>
    </source>
</evidence>
<evidence type="ECO:0000256" key="12">
    <source>
        <dbReference type="RuleBase" id="RU000461"/>
    </source>
</evidence>
<evidence type="ECO:0000256" key="11">
    <source>
        <dbReference type="PIRSR" id="PIRSR602403-1"/>
    </source>
</evidence>
<dbReference type="InterPro" id="IPR002403">
    <property type="entry name" value="Cyt_P450_E_grp-IV"/>
</dbReference>
<dbReference type="GO" id="GO:0005506">
    <property type="term" value="F:iron ion binding"/>
    <property type="evidence" value="ECO:0007669"/>
    <property type="project" value="InterPro"/>
</dbReference>
<feature type="binding site" description="axial binding residue" evidence="11">
    <location>
        <position position="369"/>
    </location>
    <ligand>
        <name>heme</name>
        <dbReference type="ChEBI" id="CHEBI:30413"/>
    </ligand>
    <ligandPart>
        <name>Fe</name>
        <dbReference type="ChEBI" id="CHEBI:18248"/>
    </ligandPart>
</feature>
<evidence type="ECO:0000256" key="8">
    <source>
        <dbReference type="ARBA" id="ARBA00023004"/>
    </source>
</evidence>
<dbReference type="PROSITE" id="PS00086">
    <property type="entry name" value="CYTOCHROME_P450"/>
    <property type="match status" value="1"/>
</dbReference>
<evidence type="ECO:0008006" key="16">
    <source>
        <dbReference type="Google" id="ProtNLM"/>
    </source>
</evidence>
<keyword evidence="5" id="KW-0812">Transmembrane</keyword>
<dbReference type="InterPro" id="IPR017972">
    <property type="entry name" value="Cyt_P450_CS"/>
</dbReference>
<comment type="similarity">
    <text evidence="3 12">Belongs to the cytochrome P450 family.</text>
</comment>
<evidence type="ECO:0000256" key="9">
    <source>
        <dbReference type="ARBA" id="ARBA00023033"/>
    </source>
</evidence>
<keyword evidence="9 12" id="KW-0503">Monooxygenase</keyword>
<dbReference type="InterPro" id="IPR036396">
    <property type="entry name" value="Cyt_P450_sf"/>
</dbReference>
<dbReference type="PANTHER" id="PTHR46206">
    <property type="entry name" value="CYTOCHROME P450"/>
    <property type="match status" value="1"/>
</dbReference>
<keyword evidence="10" id="KW-0472">Membrane</keyword>
<protein>
    <recommendedName>
        <fullName evidence="16">Cytochrome P450</fullName>
    </recommendedName>
</protein>
<organism evidence="14 15">
    <name type="scientific">Mucor saturninus</name>
    <dbReference type="NCBI Taxonomy" id="64648"/>
    <lineage>
        <taxon>Eukaryota</taxon>
        <taxon>Fungi</taxon>
        <taxon>Fungi incertae sedis</taxon>
        <taxon>Mucoromycota</taxon>
        <taxon>Mucoromycotina</taxon>
        <taxon>Mucoromycetes</taxon>
        <taxon>Mucorales</taxon>
        <taxon>Mucorineae</taxon>
        <taxon>Mucoraceae</taxon>
        <taxon>Mucor</taxon>
    </lineage>
</organism>
<evidence type="ECO:0000256" key="2">
    <source>
        <dbReference type="ARBA" id="ARBA00004370"/>
    </source>
</evidence>
<sequence length="428" mass="48115">MLGKTVTIAGGKSAEESMAAESSDMSLDYGVLRDILHFDYLFDDITMYIGVYVTATVAKFSLANARMPMYEADLRRGMANACERYLSSPTTVIEHPMAFFQNFVSYMSVPVLLGAEFSLNTEVIESFANCTADITRNVVFYMMTPNSLHKKVLPYIQSSQKHLNCMIKHVAPAIYERREKMRLGELFGQEHGLVENFLQGVIEYVQTDENGVESYCSAEQISKSILLVAFASVHTTSINLSFSLHWLLARPDLMKKMMDEIEQVIPGDTEITGEALSKMKFLNNFMREVLRQGADKLGVSKKAMSDFTFSNGYQIPEGRLVNHNLRQMNFGDNSTREKVNEMDPDMSRDKTSTAPGKNFASFGLGKHLCPGRFFAIQEIQTTLVYLLKNYDIKTASGKPPVPVQRTLGFIATSPEEPLIFTHRIVCDH</sequence>
<dbReference type="EMBL" id="JAEPRD010000145">
    <property type="protein sequence ID" value="KAG2196511.1"/>
    <property type="molecule type" value="Genomic_DNA"/>
</dbReference>
<dbReference type="PRINTS" id="PR00465">
    <property type="entry name" value="EP450IV"/>
</dbReference>
<dbReference type="Gene3D" id="1.10.630.10">
    <property type="entry name" value="Cytochrome P450"/>
    <property type="match status" value="1"/>
</dbReference>
<dbReference type="AlphaFoldDB" id="A0A8H7QPY8"/>
<gene>
    <name evidence="14" type="ORF">INT47_012805</name>
</gene>
<evidence type="ECO:0000256" key="3">
    <source>
        <dbReference type="ARBA" id="ARBA00010617"/>
    </source>
</evidence>
<keyword evidence="4 11" id="KW-0349">Heme</keyword>
<feature type="compositionally biased region" description="Basic and acidic residues" evidence="13">
    <location>
        <begin position="335"/>
        <end position="351"/>
    </location>
</feature>
<evidence type="ECO:0000256" key="5">
    <source>
        <dbReference type="ARBA" id="ARBA00022692"/>
    </source>
</evidence>
<evidence type="ECO:0000256" key="7">
    <source>
        <dbReference type="ARBA" id="ARBA00022989"/>
    </source>
</evidence>
<keyword evidence="7" id="KW-1133">Transmembrane helix</keyword>
<reference evidence="14" key="1">
    <citation type="submission" date="2020-12" db="EMBL/GenBank/DDBJ databases">
        <title>Metabolic potential, ecology and presence of endohyphal bacteria is reflected in genomic diversity of Mucoromycotina.</title>
        <authorList>
            <person name="Muszewska A."/>
            <person name="Okrasinska A."/>
            <person name="Steczkiewicz K."/>
            <person name="Drgas O."/>
            <person name="Orlowska M."/>
            <person name="Perlinska-Lenart U."/>
            <person name="Aleksandrzak-Piekarczyk T."/>
            <person name="Szatraj K."/>
            <person name="Zielenkiewicz U."/>
            <person name="Pilsyk S."/>
            <person name="Malc E."/>
            <person name="Mieczkowski P."/>
            <person name="Kruszewska J.S."/>
            <person name="Biernat P."/>
            <person name="Pawlowska J."/>
        </authorList>
    </citation>
    <scope>NUCLEOTIDE SEQUENCE</scope>
    <source>
        <strain evidence="14">WA0000017839</strain>
    </source>
</reference>